<organism evidence="5 6">
    <name type="scientific">Morus notabilis</name>
    <dbReference type="NCBI Taxonomy" id="981085"/>
    <lineage>
        <taxon>Eukaryota</taxon>
        <taxon>Viridiplantae</taxon>
        <taxon>Streptophyta</taxon>
        <taxon>Embryophyta</taxon>
        <taxon>Tracheophyta</taxon>
        <taxon>Spermatophyta</taxon>
        <taxon>Magnoliopsida</taxon>
        <taxon>eudicotyledons</taxon>
        <taxon>Gunneridae</taxon>
        <taxon>Pentapetalae</taxon>
        <taxon>rosids</taxon>
        <taxon>fabids</taxon>
        <taxon>Rosales</taxon>
        <taxon>Moraceae</taxon>
        <taxon>Moreae</taxon>
        <taxon>Morus</taxon>
    </lineage>
</organism>
<dbReference type="EMBL" id="KE343391">
    <property type="protein sequence ID" value="EXB28594.1"/>
    <property type="molecule type" value="Genomic_DNA"/>
</dbReference>
<keyword evidence="1 2" id="KW-0131">Cell cycle</keyword>
<keyword evidence="2" id="KW-0378">Hydrolase</keyword>
<dbReference type="GO" id="GO:0005524">
    <property type="term" value="F:ATP binding"/>
    <property type="evidence" value="ECO:0007669"/>
    <property type="project" value="UniProtKB-KW"/>
</dbReference>
<dbReference type="GO" id="GO:0016887">
    <property type="term" value="F:ATP hydrolysis activity"/>
    <property type="evidence" value="ECO:0007669"/>
    <property type="project" value="RHEA"/>
</dbReference>
<dbReference type="GO" id="GO:0017116">
    <property type="term" value="F:single-stranded DNA helicase activity"/>
    <property type="evidence" value="ECO:0007669"/>
    <property type="project" value="TreeGrafter"/>
</dbReference>
<keyword evidence="2" id="KW-0547">Nucleotide-binding</keyword>
<dbReference type="Gene3D" id="3.30.1640.10">
    <property type="entry name" value="mini-chromosome maintenance (MCM) complex, chain A, domain 1"/>
    <property type="match status" value="1"/>
</dbReference>
<dbReference type="OrthoDB" id="3207464at2759"/>
<feature type="domain" description="MCM OB" evidence="4">
    <location>
        <begin position="144"/>
        <end position="230"/>
    </location>
</feature>
<dbReference type="PANTHER" id="PTHR11630:SF26">
    <property type="entry name" value="DNA REPLICATION LICENSING FACTOR MCM7"/>
    <property type="match status" value="1"/>
</dbReference>
<evidence type="ECO:0000313" key="6">
    <source>
        <dbReference type="Proteomes" id="UP000030645"/>
    </source>
</evidence>
<dbReference type="SUPFAM" id="SSF50249">
    <property type="entry name" value="Nucleic acid-binding proteins"/>
    <property type="match status" value="1"/>
</dbReference>
<evidence type="ECO:0000259" key="4">
    <source>
        <dbReference type="Pfam" id="PF17207"/>
    </source>
</evidence>
<evidence type="ECO:0000259" key="3">
    <source>
        <dbReference type="Pfam" id="PF14551"/>
    </source>
</evidence>
<dbReference type="InterPro" id="IPR012340">
    <property type="entry name" value="NA-bd_OB-fold"/>
</dbReference>
<dbReference type="Gene3D" id="2.40.50.140">
    <property type="entry name" value="Nucleic acid-binding proteins"/>
    <property type="match status" value="1"/>
</dbReference>
<dbReference type="eggNOG" id="KOG0482">
    <property type="taxonomic scope" value="Eukaryota"/>
</dbReference>
<dbReference type="GO" id="GO:0042555">
    <property type="term" value="C:MCM complex"/>
    <property type="evidence" value="ECO:0007669"/>
    <property type="project" value="InterPro"/>
</dbReference>
<evidence type="ECO:0000256" key="1">
    <source>
        <dbReference type="ARBA" id="ARBA00023306"/>
    </source>
</evidence>
<evidence type="ECO:0000313" key="5">
    <source>
        <dbReference type="EMBL" id="EXB28594.1"/>
    </source>
</evidence>
<dbReference type="FunFam" id="3.30.1640.10:FF:000013">
    <property type="entry name" value="DNA replication licensing factor MCM7"/>
    <property type="match status" value="1"/>
</dbReference>
<accession>W9QCY1</accession>
<dbReference type="STRING" id="981085.W9QCY1"/>
<dbReference type="PRINTS" id="PR01663">
    <property type="entry name" value="MCMPROTEIN7"/>
</dbReference>
<dbReference type="InterPro" id="IPR031327">
    <property type="entry name" value="MCM"/>
</dbReference>
<name>W9QCY1_9ROSA</name>
<dbReference type="Proteomes" id="UP000030645">
    <property type="component" value="Unassembled WGS sequence"/>
</dbReference>
<keyword evidence="2" id="KW-0539">Nucleus</keyword>
<evidence type="ECO:0000256" key="2">
    <source>
        <dbReference type="RuleBase" id="RU365012"/>
    </source>
</evidence>
<dbReference type="KEGG" id="mnt:21393072"/>
<feature type="domain" description="MCM N-terminal" evidence="3">
    <location>
        <begin position="14"/>
        <end position="131"/>
    </location>
</feature>
<dbReference type="Pfam" id="PF17207">
    <property type="entry name" value="MCM_OB"/>
    <property type="match status" value="1"/>
</dbReference>
<dbReference type="AlphaFoldDB" id="W9QCY1"/>
<dbReference type="InterPro" id="IPR027925">
    <property type="entry name" value="MCM_N"/>
</dbReference>
<comment type="catalytic activity">
    <reaction evidence="2">
        <text>ATP + H2O = ADP + phosphate + H(+)</text>
        <dbReference type="Rhea" id="RHEA:13065"/>
        <dbReference type="ChEBI" id="CHEBI:15377"/>
        <dbReference type="ChEBI" id="CHEBI:15378"/>
        <dbReference type="ChEBI" id="CHEBI:30616"/>
        <dbReference type="ChEBI" id="CHEBI:43474"/>
        <dbReference type="ChEBI" id="CHEBI:456216"/>
        <dbReference type="EC" id="3.6.4.12"/>
    </reaction>
</comment>
<dbReference type="InterPro" id="IPR033762">
    <property type="entry name" value="MCM_OB"/>
</dbReference>
<comment type="similarity">
    <text evidence="2">Belongs to the MCM family.</text>
</comment>
<dbReference type="InterPro" id="IPR008050">
    <property type="entry name" value="MCM7"/>
</dbReference>
<comment type="function">
    <text evidence="2">Acts as component of the MCM2-7 complex (MCM complex) which is the replicative helicase essential for 'once per cell cycle' DNA replication initiation and elongation in eukaryotic cells. The active ATPase sites in the MCM2-7 ring are formed through the interaction surfaces of two neighboring subunits such that a critical structure of a conserved arginine finger motif is provided in trans relative to the ATP-binding site of the Walker A box of the adjacent subunit. The six ATPase active sites, however, are likely to contribute differentially to the complex helicase activity.</text>
</comment>
<keyword evidence="2" id="KW-0238">DNA-binding</keyword>
<keyword evidence="2" id="KW-0235">DNA replication</keyword>
<dbReference type="GO" id="GO:0003697">
    <property type="term" value="F:single-stranded DNA binding"/>
    <property type="evidence" value="ECO:0007669"/>
    <property type="project" value="TreeGrafter"/>
</dbReference>
<dbReference type="GO" id="GO:0006271">
    <property type="term" value="P:DNA strand elongation involved in DNA replication"/>
    <property type="evidence" value="ECO:0007669"/>
    <property type="project" value="TreeGrafter"/>
</dbReference>
<comment type="subcellular location">
    <subcellularLocation>
        <location evidence="2">Nucleus</location>
    </subcellularLocation>
</comment>
<dbReference type="GO" id="GO:0006270">
    <property type="term" value="P:DNA replication initiation"/>
    <property type="evidence" value="ECO:0007669"/>
    <property type="project" value="InterPro"/>
</dbReference>
<gene>
    <name evidence="2" type="primary">MCM7</name>
    <name evidence="5" type="ORF">L484_009753</name>
</gene>
<sequence>MTKDLDFDADKALAKEFLSNFADIDGEAKYMNILQEVANRKMRAVQIDLEDLFNYKDLDEEFLRRVTENTRRYIGIFADAIDELMPEPTEAFTDDDHDILMTQRSDEGPENMDGSDPHQKMPSEIKRYFEVYISPSSKGKPFAIREVKASHIGQLVKISGIVTRCSDVKPLMQVAVYTCEECGFEIYQEVTARVFMPLFGCPSRRCSINQTKGNLILQLRASKFLKFQEVYHLCC</sequence>
<reference evidence="6" key="1">
    <citation type="submission" date="2013-01" db="EMBL/GenBank/DDBJ databases">
        <title>Draft Genome Sequence of a Mulberry Tree, Morus notabilis C.K. Schneid.</title>
        <authorList>
            <person name="He N."/>
            <person name="Zhao S."/>
        </authorList>
    </citation>
    <scope>NUCLEOTIDE SEQUENCE</scope>
</reference>
<keyword evidence="2" id="KW-0067">ATP-binding</keyword>
<keyword evidence="2" id="KW-0347">Helicase</keyword>
<keyword evidence="6" id="KW-1185">Reference proteome</keyword>
<protein>
    <recommendedName>
        <fullName evidence="2">DNA replication licensing factor MCM7</fullName>
        <ecNumber evidence="2">3.6.4.12</ecNumber>
    </recommendedName>
</protein>
<dbReference type="EC" id="3.6.4.12" evidence="2"/>
<dbReference type="Gene3D" id="2.20.28.10">
    <property type="match status" value="1"/>
</dbReference>
<dbReference type="GO" id="GO:0000727">
    <property type="term" value="P:double-strand break repair via break-induced replication"/>
    <property type="evidence" value="ECO:0007669"/>
    <property type="project" value="TreeGrafter"/>
</dbReference>
<dbReference type="PANTHER" id="PTHR11630">
    <property type="entry name" value="DNA REPLICATION LICENSING FACTOR MCM FAMILY MEMBER"/>
    <property type="match status" value="1"/>
</dbReference>
<proteinExistence type="inferred from homology"/>
<dbReference type="GO" id="GO:0005634">
    <property type="term" value="C:nucleus"/>
    <property type="evidence" value="ECO:0007669"/>
    <property type="project" value="UniProtKB-SubCell"/>
</dbReference>
<dbReference type="Pfam" id="PF14551">
    <property type="entry name" value="MCM_N"/>
    <property type="match status" value="1"/>
</dbReference>